<dbReference type="Pfam" id="PF00563">
    <property type="entry name" value="EAL"/>
    <property type="match status" value="1"/>
</dbReference>
<dbReference type="CDD" id="cd01948">
    <property type="entry name" value="EAL"/>
    <property type="match status" value="1"/>
</dbReference>
<dbReference type="InterPro" id="IPR029016">
    <property type="entry name" value="GAF-like_dom_sf"/>
</dbReference>
<dbReference type="InterPro" id="IPR000160">
    <property type="entry name" value="GGDEF_dom"/>
</dbReference>
<evidence type="ECO:0000259" key="1">
    <source>
        <dbReference type="PROSITE" id="PS50883"/>
    </source>
</evidence>
<dbReference type="SMART" id="SM00267">
    <property type="entry name" value="GGDEF"/>
    <property type="match status" value="1"/>
</dbReference>
<proteinExistence type="predicted"/>
<dbReference type="AlphaFoldDB" id="A0A544W3H5"/>
<dbReference type="RefSeq" id="WP_142551966.1">
    <property type="nucleotide sequence ID" value="NZ_VIFX01000010.1"/>
</dbReference>
<dbReference type="InterPro" id="IPR003018">
    <property type="entry name" value="GAF"/>
</dbReference>
<protein>
    <submittedName>
        <fullName evidence="3">Sensor domain-containing phosphodiesterase</fullName>
    </submittedName>
</protein>
<dbReference type="SUPFAM" id="SSF55781">
    <property type="entry name" value="GAF domain-like"/>
    <property type="match status" value="1"/>
</dbReference>
<reference evidence="3 4" key="1">
    <citation type="submission" date="2018-10" db="EMBL/GenBank/DDBJ databases">
        <title>Draft genome of Mycobacterium hodleri strain B.</title>
        <authorList>
            <person name="Amande T.J."/>
            <person name="Mcgenity T.J."/>
        </authorList>
    </citation>
    <scope>NUCLEOTIDE SEQUENCE [LARGE SCALE GENOMIC DNA]</scope>
    <source>
        <strain evidence="3 4">B</strain>
    </source>
</reference>
<dbReference type="SUPFAM" id="SSF55073">
    <property type="entry name" value="Nucleotide cyclase"/>
    <property type="match status" value="1"/>
</dbReference>
<dbReference type="PROSITE" id="PS50887">
    <property type="entry name" value="GGDEF"/>
    <property type="match status" value="1"/>
</dbReference>
<organism evidence="3 4">
    <name type="scientific">Mycolicibacterium hodleri</name>
    <dbReference type="NCBI Taxonomy" id="49897"/>
    <lineage>
        <taxon>Bacteria</taxon>
        <taxon>Bacillati</taxon>
        <taxon>Actinomycetota</taxon>
        <taxon>Actinomycetes</taxon>
        <taxon>Mycobacteriales</taxon>
        <taxon>Mycobacteriaceae</taxon>
        <taxon>Mycolicibacterium</taxon>
    </lineage>
</organism>
<evidence type="ECO:0000259" key="2">
    <source>
        <dbReference type="PROSITE" id="PS50887"/>
    </source>
</evidence>
<dbReference type="SMART" id="SM00065">
    <property type="entry name" value="GAF"/>
    <property type="match status" value="1"/>
</dbReference>
<dbReference type="InterPro" id="IPR035919">
    <property type="entry name" value="EAL_sf"/>
</dbReference>
<dbReference type="Gene3D" id="3.20.20.450">
    <property type="entry name" value="EAL domain"/>
    <property type="match status" value="1"/>
</dbReference>
<dbReference type="SUPFAM" id="SSF141868">
    <property type="entry name" value="EAL domain-like"/>
    <property type="match status" value="1"/>
</dbReference>
<dbReference type="Proteomes" id="UP000315759">
    <property type="component" value="Unassembled WGS sequence"/>
</dbReference>
<dbReference type="InterPro" id="IPR043128">
    <property type="entry name" value="Rev_trsase/Diguanyl_cyclase"/>
</dbReference>
<feature type="domain" description="GGDEF" evidence="2">
    <location>
        <begin position="207"/>
        <end position="340"/>
    </location>
</feature>
<dbReference type="InterPro" id="IPR029787">
    <property type="entry name" value="Nucleotide_cyclase"/>
</dbReference>
<dbReference type="EMBL" id="VIFX01000010">
    <property type="protein sequence ID" value="TQR86819.1"/>
    <property type="molecule type" value="Genomic_DNA"/>
</dbReference>
<keyword evidence="4" id="KW-1185">Reference proteome</keyword>
<dbReference type="SMART" id="SM00052">
    <property type="entry name" value="EAL"/>
    <property type="match status" value="1"/>
</dbReference>
<dbReference type="PANTHER" id="PTHR44757">
    <property type="entry name" value="DIGUANYLATE CYCLASE DGCP"/>
    <property type="match status" value="1"/>
</dbReference>
<name>A0A544W3H5_9MYCO</name>
<dbReference type="PANTHER" id="PTHR44757:SF2">
    <property type="entry name" value="BIOFILM ARCHITECTURE MAINTENANCE PROTEIN MBAA"/>
    <property type="match status" value="1"/>
</dbReference>
<sequence>MAPSLDLVVTSVATQLMAADTKTAAELSQSILRDLVAVFDVDASFLRRNDHGTRVTKLVAEWPTRDNVPDPDPLGDVSFENADPVFAMLEHLKEPIVLRPDPITDEYGHRVERAKGIPVISMAVAPLLAQGVTTGALGFIKFDDREWSTEELNAVQAIASMFAQLHGRLIAEDRLRFLADHDDLTDLYNRRALMAHLDRRLADGEPDRVSVLLLDLDRLKTLNDYLGHVSGDQFIRVVAERLRDSQGHTSFVGRLGGDEFVVIPAEPVDSDDVEMLAERLRQEIQRGVTVGGEIIKRTVSIGVAFGTPGSDSASEVIQRADEALLVAKKSGGDRTVVFSQAMFESQSLRTDVELHLQQGIEDDALTLHYLPEVDLRTGEILAVEALVRWLHPTRGLLAPDAFIGVAESINLAGELGRWVLRTACAQWAQWRADGINPELALRVNVSPAQLVTANFADEVAHILDEFKMPASALCLEITESVFQDVEVTRKGLLAVRDLGVKLAIDDFGTGYSSLSYLKSLPVDVIKIDKGFVLRLADDEDDRAIVRSTIGLAEAFQLEVVAEGVETATAVDLLLEYGCRRAQGFLLSRPIDAKAATALLKLGRIDGWPPA</sequence>
<dbReference type="CDD" id="cd01949">
    <property type="entry name" value="GGDEF"/>
    <property type="match status" value="1"/>
</dbReference>
<dbReference type="PROSITE" id="PS50883">
    <property type="entry name" value="EAL"/>
    <property type="match status" value="1"/>
</dbReference>
<dbReference type="NCBIfam" id="TIGR00254">
    <property type="entry name" value="GGDEF"/>
    <property type="match status" value="1"/>
</dbReference>
<feature type="domain" description="EAL" evidence="1">
    <location>
        <begin position="349"/>
        <end position="603"/>
    </location>
</feature>
<dbReference type="InterPro" id="IPR052155">
    <property type="entry name" value="Biofilm_reg_signaling"/>
</dbReference>
<dbReference type="InterPro" id="IPR001633">
    <property type="entry name" value="EAL_dom"/>
</dbReference>
<gene>
    <name evidence="3" type="ORF">D8S82_10165</name>
</gene>
<evidence type="ECO:0000313" key="3">
    <source>
        <dbReference type="EMBL" id="TQR86819.1"/>
    </source>
</evidence>
<dbReference type="Pfam" id="PF00990">
    <property type="entry name" value="GGDEF"/>
    <property type="match status" value="1"/>
</dbReference>
<accession>A0A544W3H5</accession>
<dbReference type="Gene3D" id="3.30.70.270">
    <property type="match status" value="1"/>
</dbReference>
<dbReference type="Pfam" id="PF01590">
    <property type="entry name" value="GAF"/>
    <property type="match status" value="1"/>
</dbReference>
<dbReference type="Gene3D" id="3.30.450.40">
    <property type="match status" value="1"/>
</dbReference>
<comment type="caution">
    <text evidence="3">The sequence shown here is derived from an EMBL/GenBank/DDBJ whole genome shotgun (WGS) entry which is preliminary data.</text>
</comment>
<evidence type="ECO:0000313" key="4">
    <source>
        <dbReference type="Proteomes" id="UP000315759"/>
    </source>
</evidence>